<evidence type="ECO:0000256" key="1">
    <source>
        <dbReference type="ARBA" id="ARBA00004429"/>
    </source>
</evidence>
<feature type="transmembrane region" description="Helical" evidence="8">
    <location>
        <begin position="56"/>
        <end position="73"/>
    </location>
</feature>
<sequence>MKESTCSRILNPVLAVMDKVLAVFLTILVGLMASGVMASVFLRYVLNIAFAWSEELLTVVFIATSFFGAALGIREREHISINFFEKSSLKLKKTINTIAMTAVIAIAIVVFIKSLEWIQRVGGVPSPATGIPNGTFYLFVPISFAITIVYSLADILGHFTPLREPTTKSEYVEYGSVQNQTGGGTP</sequence>
<evidence type="ECO:0000256" key="5">
    <source>
        <dbReference type="ARBA" id="ARBA00022692"/>
    </source>
</evidence>
<name>A0A645IBI6_9ZZZZ</name>
<dbReference type="Pfam" id="PF04290">
    <property type="entry name" value="DctQ"/>
    <property type="match status" value="1"/>
</dbReference>
<evidence type="ECO:0000256" key="2">
    <source>
        <dbReference type="ARBA" id="ARBA00022448"/>
    </source>
</evidence>
<keyword evidence="3" id="KW-1003">Cell membrane</keyword>
<dbReference type="PANTHER" id="PTHR35011">
    <property type="entry name" value="2,3-DIKETO-L-GULONATE TRAP TRANSPORTER SMALL PERMEASE PROTEIN YIAM"/>
    <property type="match status" value="1"/>
</dbReference>
<dbReference type="GO" id="GO:0015740">
    <property type="term" value="P:C4-dicarboxylate transport"/>
    <property type="evidence" value="ECO:0007669"/>
    <property type="project" value="TreeGrafter"/>
</dbReference>
<dbReference type="InterPro" id="IPR055348">
    <property type="entry name" value="DctQ"/>
</dbReference>
<feature type="domain" description="Tripartite ATP-independent periplasmic transporters DctQ component" evidence="9">
    <location>
        <begin position="32"/>
        <end position="159"/>
    </location>
</feature>
<evidence type="ECO:0000256" key="7">
    <source>
        <dbReference type="ARBA" id="ARBA00023136"/>
    </source>
</evidence>
<reference evidence="10" key="1">
    <citation type="submission" date="2019-08" db="EMBL/GenBank/DDBJ databases">
        <authorList>
            <person name="Kucharzyk K."/>
            <person name="Murdoch R.W."/>
            <person name="Higgins S."/>
            <person name="Loffler F."/>
        </authorList>
    </citation>
    <scope>NUCLEOTIDE SEQUENCE</scope>
</reference>
<keyword evidence="7 8" id="KW-0472">Membrane</keyword>
<feature type="transmembrane region" description="Helical" evidence="8">
    <location>
        <begin position="135"/>
        <end position="153"/>
    </location>
</feature>
<dbReference type="GO" id="GO:0005886">
    <property type="term" value="C:plasma membrane"/>
    <property type="evidence" value="ECO:0007669"/>
    <property type="project" value="UniProtKB-SubCell"/>
</dbReference>
<dbReference type="GO" id="GO:0022857">
    <property type="term" value="F:transmembrane transporter activity"/>
    <property type="evidence" value="ECO:0007669"/>
    <property type="project" value="TreeGrafter"/>
</dbReference>
<dbReference type="EMBL" id="VSSQ01111161">
    <property type="protein sequence ID" value="MPN48648.1"/>
    <property type="molecule type" value="Genomic_DNA"/>
</dbReference>
<protein>
    <recommendedName>
        <fullName evidence="9">Tripartite ATP-independent periplasmic transporters DctQ component domain-containing protein</fullName>
    </recommendedName>
</protein>
<feature type="transmembrane region" description="Helical" evidence="8">
    <location>
        <begin position="94"/>
        <end position="115"/>
    </location>
</feature>
<evidence type="ECO:0000256" key="8">
    <source>
        <dbReference type="SAM" id="Phobius"/>
    </source>
</evidence>
<organism evidence="10">
    <name type="scientific">bioreactor metagenome</name>
    <dbReference type="NCBI Taxonomy" id="1076179"/>
    <lineage>
        <taxon>unclassified sequences</taxon>
        <taxon>metagenomes</taxon>
        <taxon>ecological metagenomes</taxon>
    </lineage>
</organism>
<comment type="subcellular location">
    <subcellularLocation>
        <location evidence="1">Cell inner membrane</location>
        <topology evidence="1">Multi-pass membrane protein</topology>
    </subcellularLocation>
</comment>
<keyword evidence="5 8" id="KW-0812">Transmembrane</keyword>
<proteinExistence type="predicted"/>
<gene>
    <name evidence="10" type="ORF">SDC9_196259</name>
</gene>
<keyword evidence="4" id="KW-0997">Cell inner membrane</keyword>
<evidence type="ECO:0000256" key="3">
    <source>
        <dbReference type="ARBA" id="ARBA00022475"/>
    </source>
</evidence>
<comment type="caution">
    <text evidence="10">The sequence shown here is derived from an EMBL/GenBank/DDBJ whole genome shotgun (WGS) entry which is preliminary data.</text>
</comment>
<dbReference type="AlphaFoldDB" id="A0A645IBI6"/>
<evidence type="ECO:0000256" key="6">
    <source>
        <dbReference type="ARBA" id="ARBA00022989"/>
    </source>
</evidence>
<keyword evidence="6 8" id="KW-1133">Transmembrane helix</keyword>
<dbReference type="InterPro" id="IPR007387">
    <property type="entry name" value="TRAP_DctQ"/>
</dbReference>
<dbReference type="PANTHER" id="PTHR35011:SF2">
    <property type="entry name" value="2,3-DIKETO-L-GULONATE TRAP TRANSPORTER SMALL PERMEASE PROTEIN YIAM"/>
    <property type="match status" value="1"/>
</dbReference>
<accession>A0A645IBI6</accession>
<keyword evidence="2" id="KW-0813">Transport</keyword>
<evidence type="ECO:0000259" key="9">
    <source>
        <dbReference type="Pfam" id="PF04290"/>
    </source>
</evidence>
<evidence type="ECO:0000313" key="10">
    <source>
        <dbReference type="EMBL" id="MPN48648.1"/>
    </source>
</evidence>
<evidence type="ECO:0000256" key="4">
    <source>
        <dbReference type="ARBA" id="ARBA00022519"/>
    </source>
</evidence>
<feature type="transmembrane region" description="Helical" evidence="8">
    <location>
        <begin position="20"/>
        <end position="44"/>
    </location>
</feature>